<gene>
    <name evidence="7" type="ORF">METZ01_LOCUS305911</name>
</gene>
<evidence type="ECO:0000313" key="7">
    <source>
        <dbReference type="EMBL" id="SVC53057.1"/>
    </source>
</evidence>
<proteinExistence type="inferred from homology"/>
<organism evidence="7">
    <name type="scientific">marine metagenome</name>
    <dbReference type="NCBI Taxonomy" id="408172"/>
    <lineage>
        <taxon>unclassified sequences</taxon>
        <taxon>metagenomes</taxon>
        <taxon>ecological metagenomes</taxon>
    </lineage>
</organism>
<evidence type="ECO:0000256" key="5">
    <source>
        <dbReference type="SAM" id="Phobius"/>
    </source>
</evidence>
<evidence type="ECO:0000259" key="6">
    <source>
        <dbReference type="Pfam" id="PF03918"/>
    </source>
</evidence>
<dbReference type="GO" id="GO:0046872">
    <property type="term" value="F:metal ion binding"/>
    <property type="evidence" value="ECO:0007669"/>
    <property type="project" value="UniProtKB-KW"/>
</dbReference>
<protein>
    <recommendedName>
        <fullName evidence="6">CcmH/CycL/Ccl2/NrfF N-terminal domain-containing protein</fullName>
    </recommendedName>
</protein>
<dbReference type="Pfam" id="PF03918">
    <property type="entry name" value="CcmH"/>
    <property type="match status" value="1"/>
</dbReference>
<dbReference type="AlphaFoldDB" id="A0A382MYX4"/>
<feature type="domain" description="CcmH/CycL/Ccl2/NrfF N-terminal" evidence="6">
    <location>
        <begin position="3"/>
        <end position="87"/>
    </location>
</feature>
<evidence type="ECO:0000256" key="2">
    <source>
        <dbReference type="ARBA" id="ARBA00022617"/>
    </source>
</evidence>
<keyword evidence="3" id="KW-0479">Metal-binding</keyword>
<keyword evidence="5" id="KW-0812">Transmembrane</keyword>
<keyword evidence="4" id="KW-0408">Iron</keyword>
<accession>A0A382MYX4</accession>
<dbReference type="InterPro" id="IPR005616">
    <property type="entry name" value="CcmH/CycL/Ccl2/NrfF_N"/>
</dbReference>
<feature type="transmembrane region" description="Helical" evidence="5">
    <location>
        <begin position="65"/>
        <end position="86"/>
    </location>
</feature>
<dbReference type="CDD" id="cd16378">
    <property type="entry name" value="CcmH_N"/>
    <property type="match status" value="1"/>
</dbReference>
<name>A0A382MYX4_9ZZZZ</name>
<keyword evidence="5" id="KW-1133">Transmembrane helix</keyword>
<comment type="similarity">
    <text evidence="1">Belongs to the CcmH/CycL/Ccl2/NrfF family.</text>
</comment>
<dbReference type="InterPro" id="IPR038297">
    <property type="entry name" value="CcmH/CycL/NrfF/Ccl2_sf"/>
</dbReference>
<evidence type="ECO:0000256" key="1">
    <source>
        <dbReference type="ARBA" id="ARBA00010342"/>
    </source>
</evidence>
<keyword evidence="5" id="KW-0472">Membrane</keyword>
<keyword evidence="2" id="KW-0349">Heme</keyword>
<reference evidence="7" key="1">
    <citation type="submission" date="2018-05" db="EMBL/GenBank/DDBJ databases">
        <authorList>
            <person name="Lanie J.A."/>
            <person name="Ng W.-L."/>
            <person name="Kazmierczak K.M."/>
            <person name="Andrzejewski T.M."/>
            <person name="Davidsen T.M."/>
            <person name="Wayne K.J."/>
            <person name="Tettelin H."/>
            <person name="Glass J.I."/>
            <person name="Rusch D."/>
            <person name="Podicherti R."/>
            <person name="Tsui H.-C.T."/>
            <person name="Winkler M.E."/>
        </authorList>
    </citation>
    <scope>NUCLEOTIDE SEQUENCE</scope>
</reference>
<dbReference type="EMBL" id="UINC01096292">
    <property type="protein sequence ID" value="SVC53057.1"/>
    <property type="molecule type" value="Genomic_DNA"/>
</dbReference>
<dbReference type="Gene3D" id="1.10.8.640">
    <property type="entry name" value="Cytochrome C biogenesis protein"/>
    <property type="match status" value="1"/>
</dbReference>
<evidence type="ECO:0000256" key="3">
    <source>
        <dbReference type="ARBA" id="ARBA00022723"/>
    </source>
</evidence>
<evidence type="ECO:0000256" key="4">
    <source>
        <dbReference type="ARBA" id="ARBA00023004"/>
    </source>
</evidence>
<sequence length="116" mass="13099">MDIEKSLMAVCCWSGTVFDHGNSDMETTIATMVQSGNTKSQIMDHFVNQYGERVLAVPVMAGFNLLAWVTPIIIGIIGIIVWYRYLNISSIGEPIKNEYNDIPNIDQIEQELKEME</sequence>